<dbReference type="AlphaFoldDB" id="A0A512DML9"/>
<keyword evidence="2 5" id="KW-0378">Hydrolase</keyword>
<dbReference type="SMART" id="SM00797">
    <property type="entry name" value="AHS2"/>
    <property type="match status" value="1"/>
</dbReference>
<dbReference type="Proteomes" id="UP000321523">
    <property type="component" value="Unassembled WGS sequence"/>
</dbReference>
<accession>A0A512DML9</accession>
<dbReference type="NCBIfam" id="TIGR00724">
    <property type="entry name" value="urea_amlyse_rel"/>
    <property type="match status" value="1"/>
</dbReference>
<dbReference type="Gene3D" id="2.40.100.10">
    <property type="entry name" value="Cyclophilin-like"/>
    <property type="match status" value="1"/>
</dbReference>
<dbReference type="PANTHER" id="PTHR43309:SF5">
    <property type="entry name" value="5-OXOPROLINASE SUBUNIT C"/>
    <property type="match status" value="1"/>
</dbReference>
<evidence type="ECO:0000313" key="5">
    <source>
        <dbReference type="EMBL" id="GEO37716.1"/>
    </source>
</evidence>
<evidence type="ECO:0000313" key="6">
    <source>
        <dbReference type="Proteomes" id="UP000321523"/>
    </source>
</evidence>
<dbReference type="RefSeq" id="WP_044426615.1">
    <property type="nucleotide sequence ID" value="NZ_BJYZ01000007.1"/>
</dbReference>
<feature type="domain" description="Carboxyltransferase" evidence="4">
    <location>
        <begin position="26"/>
        <end position="305"/>
    </location>
</feature>
<evidence type="ECO:0000256" key="3">
    <source>
        <dbReference type="ARBA" id="ARBA00022840"/>
    </source>
</evidence>
<protein>
    <submittedName>
        <fullName evidence="5">Allophanate hydrolase</fullName>
    </submittedName>
</protein>
<reference evidence="5 6" key="1">
    <citation type="submission" date="2019-07" db="EMBL/GenBank/DDBJ databases">
        <title>Whole genome shotgun sequence of Skermanella aerolata NBRC 106429.</title>
        <authorList>
            <person name="Hosoyama A."/>
            <person name="Uohara A."/>
            <person name="Ohji S."/>
            <person name="Ichikawa N."/>
        </authorList>
    </citation>
    <scope>NUCLEOTIDE SEQUENCE [LARGE SCALE GENOMIC DNA]</scope>
    <source>
        <strain evidence="5 6">NBRC 106429</strain>
    </source>
</reference>
<dbReference type="GO" id="GO:0016787">
    <property type="term" value="F:hydrolase activity"/>
    <property type="evidence" value="ECO:0007669"/>
    <property type="project" value="UniProtKB-KW"/>
</dbReference>
<dbReference type="InterPro" id="IPR003778">
    <property type="entry name" value="CT_A_B"/>
</dbReference>
<dbReference type="EMBL" id="BJYZ01000007">
    <property type="protein sequence ID" value="GEO37716.1"/>
    <property type="molecule type" value="Genomic_DNA"/>
</dbReference>
<sequence length="355" mass="37092">MSGGLKVIAAGPGSTLQDRGRLGHQRFGVSTAGAADPLLLAASNALVGNDAFEGAIEFTLVGDTLEVAARSCRIAVTGDAELTIDGQPHLPWTSHRLDQGQRLRVGALATGARGYLAVAGGFDAAPVLGSVSTHLRSGLGGFTGTRLQPGDHLPLKLAEAPQEPERVLDPRRILDRSGVLRVVLGPQKSHFTEAGMATFLESEFTVTAEADRMGYRLDGPAIEHAGGFNIISDGIPLGAIQVPGTGRPIVLLADRQTTGGYPKIACVIVPDVAALSQFRPGAKLRFRAVTVEEGTDAHRVFAELIGNLPALVETAIPGGVLDSERLLSLNLIDGMVLAGKAPDPPPLRMDRKDTP</sequence>
<name>A0A512DML9_9PROT</name>
<gene>
    <name evidence="5" type="ORF">SAE02_18640</name>
</gene>
<keyword evidence="1" id="KW-0547">Nucleotide-binding</keyword>
<dbReference type="InterPro" id="IPR052708">
    <property type="entry name" value="PxpC"/>
</dbReference>
<dbReference type="InterPro" id="IPR029000">
    <property type="entry name" value="Cyclophilin-like_dom_sf"/>
</dbReference>
<organism evidence="5 6">
    <name type="scientific">Skermanella aerolata</name>
    <dbReference type="NCBI Taxonomy" id="393310"/>
    <lineage>
        <taxon>Bacteria</taxon>
        <taxon>Pseudomonadati</taxon>
        <taxon>Pseudomonadota</taxon>
        <taxon>Alphaproteobacteria</taxon>
        <taxon>Rhodospirillales</taxon>
        <taxon>Azospirillaceae</taxon>
        <taxon>Skermanella</taxon>
    </lineage>
</organism>
<comment type="caution">
    <text evidence="5">The sequence shown here is derived from an EMBL/GenBank/DDBJ whole genome shotgun (WGS) entry which is preliminary data.</text>
</comment>
<evidence type="ECO:0000256" key="2">
    <source>
        <dbReference type="ARBA" id="ARBA00022801"/>
    </source>
</evidence>
<dbReference type="OrthoDB" id="9768696at2"/>
<keyword evidence="3" id="KW-0067">ATP-binding</keyword>
<dbReference type="SUPFAM" id="SSF50891">
    <property type="entry name" value="Cyclophilin-like"/>
    <property type="match status" value="1"/>
</dbReference>
<dbReference type="GO" id="GO:0005524">
    <property type="term" value="F:ATP binding"/>
    <property type="evidence" value="ECO:0007669"/>
    <property type="project" value="UniProtKB-KW"/>
</dbReference>
<evidence type="ECO:0000259" key="4">
    <source>
        <dbReference type="SMART" id="SM00797"/>
    </source>
</evidence>
<proteinExistence type="predicted"/>
<dbReference type="Pfam" id="PF02626">
    <property type="entry name" value="CT_A_B"/>
    <property type="match status" value="1"/>
</dbReference>
<dbReference type="PANTHER" id="PTHR43309">
    <property type="entry name" value="5-OXOPROLINASE SUBUNIT C"/>
    <property type="match status" value="1"/>
</dbReference>
<keyword evidence="6" id="KW-1185">Reference proteome</keyword>
<evidence type="ECO:0000256" key="1">
    <source>
        <dbReference type="ARBA" id="ARBA00022741"/>
    </source>
</evidence>